<evidence type="ECO:0000313" key="4">
    <source>
        <dbReference type="Proteomes" id="UP000664628"/>
    </source>
</evidence>
<protein>
    <recommendedName>
        <fullName evidence="2">DUF6973 domain-containing protein</fullName>
    </recommendedName>
</protein>
<evidence type="ECO:0000259" key="2">
    <source>
        <dbReference type="Pfam" id="PF22322"/>
    </source>
</evidence>
<feature type="domain" description="DUF6973" evidence="2">
    <location>
        <begin position="127"/>
        <end position="212"/>
    </location>
</feature>
<keyword evidence="4" id="KW-1185">Reference proteome</keyword>
<dbReference type="Pfam" id="PF22322">
    <property type="entry name" value="DUF6973"/>
    <property type="match status" value="1"/>
</dbReference>
<dbReference type="RefSeq" id="WP_207328005.1">
    <property type="nucleotide sequence ID" value="NZ_JAFMYW010000001.1"/>
</dbReference>
<evidence type="ECO:0000313" key="3">
    <source>
        <dbReference type="EMBL" id="MBO0948089.1"/>
    </source>
</evidence>
<dbReference type="InterPro" id="IPR054246">
    <property type="entry name" value="DUF6973"/>
</dbReference>
<comment type="caution">
    <text evidence="3">The sequence shown here is derived from an EMBL/GenBank/DDBJ whole genome shotgun (WGS) entry which is preliminary data.</text>
</comment>
<dbReference type="Proteomes" id="UP000664628">
    <property type="component" value="Unassembled WGS sequence"/>
</dbReference>
<sequence length="223" mass="24369">MSSLTQPLFGLIQTTISHFDLPPLHEESCFQSYLVTTYEDGHEDWDPIGAPWCVDASLQQSDDPTRISGGSDGNPNPVEPPHANDCEISYLAEMAFEGRNPLHAAVCMLLNASDVVDRIFDRFPNFTDQDSEPLNAVKHAMFIAFNACDFGDFDAGNMATLHENCGGIPPARAQSAAMDLFNNNVGLAIQAQIGCANRDNLAEEIFNAFRTGRLHKINGQPTP</sequence>
<gene>
    <name evidence="3" type="ORF">J2I46_05810</name>
</gene>
<proteinExistence type="predicted"/>
<feature type="region of interest" description="Disordered" evidence="1">
    <location>
        <begin position="61"/>
        <end position="82"/>
    </location>
</feature>
<dbReference type="EMBL" id="JAFMYW010000001">
    <property type="protein sequence ID" value="MBO0948089.1"/>
    <property type="molecule type" value="Genomic_DNA"/>
</dbReference>
<evidence type="ECO:0000256" key="1">
    <source>
        <dbReference type="SAM" id="MobiDB-lite"/>
    </source>
</evidence>
<organism evidence="3 4">
    <name type="scientific">Fibrella forsythiae</name>
    <dbReference type="NCBI Taxonomy" id="2817061"/>
    <lineage>
        <taxon>Bacteria</taxon>
        <taxon>Pseudomonadati</taxon>
        <taxon>Bacteroidota</taxon>
        <taxon>Cytophagia</taxon>
        <taxon>Cytophagales</taxon>
        <taxon>Spirosomataceae</taxon>
        <taxon>Fibrella</taxon>
    </lineage>
</organism>
<accession>A0ABS3JFL7</accession>
<reference evidence="3 4" key="1">
    <citation type="submission" date="2021-03" db="EMBL/GenBank/DDBJ databases">
        <title>Fibrella sp. HMF5405 genome sequencing and assembly.</title>
        <authorList>
            <person name="Kang H."/>
            <person name="Kim H."/>
            <person name="Bae S."/>
            <person name="Joh K."/>
        </authorList>
    </citation>
    <scope>NUCLEOTIDE SEQUENCE [LARGE SCALE GENOMIC DNA]</scope>
    <source>
        <strain evidence="3 4">HMF5405</strain>
    </source>
</reference>
<name>A0ABS3JFL7_9BACT</name>